<sequence>MEIVAILFVVVTLPLIIGTGRKFKLYAGGIVIGNALLFLIGELIIKMQTDFFSLGRQEWYKQGFSEDMGKWVVPFFLLGVAIFLILVNIRMIQQFLKRKDGIRWVWIAFVVVIDVFALFLVPMLLFFVAFMFFPFAP</sequence>
<dbReference type="RefSeq" id="WP_060673392.1">
    <property type="nucleotide sequence ID" value="NZ_LIXZ01000013.1"/>
</dbReference>
<keyword evidence="1" id="KW-0472">Membrane</keyword>
<protein>
    <submittedName>
        <fullName evidence="2">Uncharacterized protein</fullName>
    </submittedName>
</protein>
<dbReference type="eggNOG" id="ENOG50309TF">
    <property type="taxonomic scope" value="Bacteria"/>
</dbReference>
<evidence type="ECO:0000256" key="1">
    <source>
        <dbReference type="SAM" id="Phobius"/>
    </source>
</evidence>
<dbReference type="OrthoDB" id="2973293at2"/>
<evidence type="ECO:0000313" key="2">
    <source>
        <dbReference type="EMBL" id="KPL58725.1"/>
    </source>
</evidence>
<dbReference type="AlphaFoldDB" id="A0A0P6WEE8"/>
<dbReference type="Proteomes" id="UP000050398">
    <property type="component" value="Unassembled WGS sequence"/>
</dbReference>
<name>A0A0P6WEE8_9BACI</name>
<comment type="caution">
    <text evidence="2">The sequence shown here is derived from an EMBL/GenBank/DDBJ whole genome shotgun (WGS) entry which is preliminary data.</text>
</comment>
<feature type="transmembrane region" description="Helical" evidence="1">
    <location>
        <begin position="104"/>
        <end position="133"/>
    </location>
</feature>
<evidence type="ECO:0000313" key="3">
    <source>
        <dbReference type="Proteomes" id="UP000050398"/>
    </source>
</evidence>
<organism evidence="2 3">
    <name type="scientific">Rossellomorea vietnamensis</name>
    <dbReference type="NCBI Taxonomy" id="218284"/>
    <lineage>
        <taxon>Bacteria</taxon>
        <taxon>Bacillati</taxon>
        <taxon>Bacillota</taxon>
        <taxon>Bacilli</taxon>
        <taxon>Bacillales</taxon>
        <taxon>Bacillaceae</taxon>
        <taxon>Rossellomorea</taxon>
    </lineage>
</organism>
<dbReference type="EMBL" id="LIXZ01000013">
    <property type="protein sequence ID" value="KPL58725.1"/>
    <property type="molecule type" value="Genomic_DNA"/>
</dbReference>
<dbReference type="PATRIC" id="fig|218284.4.peg.1286"/>
<keyword evidence="1" id="KW-1133">Transmembrane helix</keyword>
<proteinExistence type="predicted"/>
<feature type="transmembrane region" description="Helical" evidence="1">
    <location>
        <begin position="25"/>
        <end position="45"/>
    </location>
</feature>
<feature type="transmembrane region" description="Helical" evidence="1">
    <location>
        <begin position="71"/>
        <end position="92"/>
    </location>
</feature>
<reference evidence="2 3" key="1">
    <citation type="submission" date="2015-08" db="EMBL/GenBank/DDBJ databases">
        <title>Draft Genome Sequence of Bacillus vietnamensis UCD-SED5.</title>
        <authorList>
            <person name="Lee R.D."/>
            <person name="Jospin G."/>
            <person name="Lang J.M."/>
            <person name="Coil D.A."/>
            <person name="Eisen J.A."/>
        </authorList>
    </citation>
    <scope>NUCLEOTIDE SEQUENCE [LARGE SCALE GENOMIC DNA]</scope>
    <source>
        <strain evidence="2 3">UCD-SED5</strain>
    </source>
</reference>
<accession>A0A0P6WEE8</accession>
<gene>
    <name evidence="2" type="ORF">AM506_15455</name>
</gene>
<keyword evidence="1" id="KW-0812">Transmembrane</keyword>